<evidence type="ECO:0000313" key="1">
    <source>
        <dbReference type="EMBL" id="DAF85766.1"/>
    </source>
</evidence>
<organism evidence="1">
    <name type="scientific">Siphoviridae sp. ctWT735</name>
    <dbReference type="NCBI Taxonomy" id="2825538"/>
    <lineage>
        <taxon>Viruses</taxon>
        <taxon>Duplodnaviria</taxon>
        <taxon>Heunggongvirae</taxon>
        <taxon>Uroviricota</taxon>
        <taxon>Caudoviricetes</taxon>
    </lineage>
</organism>
<name>A0A8S5TU90_9CAUD</name>
<dbReference type="EMBL" id="BK015930">
    <property type="protein sequence ID" value="DAF85766.1"/>
    <property type="molecule type" value="Genomic_DNA"/>
</dbReference>
<sequence>MSRLEVPKPCPFCGGRSIIDVCLDRMYIRPYHKRTCNMKYLDTWLISSMPIEKQIKTWNKRY</sequence>
<protein>
    <submittedName>
        <fullName evidence="1">Restriction alleviation protein</fullName>
    </submittedName>
</protein>
<proteinExistence type="predicted"/>
<accession>A0A8S5TU90</accession>
<reference evidence="1" key="1">
    <citation type="journal article" date="2021" name="Proc. Natl. Acad. Sci. U.S.A.">
        <title>A Catalog of Tens of Thousands of Viruses from Human Metagenomes Reveals Hidden Associations with Chronic Diseases.</title>
        <authorList>
            <person name="Tisza M.J."/>
            <person name="Buck C.B."/>
        </authorList>
    </citation>
    <scope>NUCLEOTIDE SEQUENCE</scope>
    <source>
        <strain evidence="1">CtWT735</strain>
    </source>
</reference>